<dbReference type="KEGG" id="crq:GCK72_006305"/>
<evidence type="ECO:0000256" key="1">
    <source>
        <dbReference type="SAM" id="Phobius"/>
    </source>
</evidence>
<evidence type="ECO:0000313" key="4">
    <source>
        <dbReference type="Proteomes" id="UP000483820"/>
    </source>
</evidence>
<dbReference type="AlphaFoldDB" id="A0A6A5HEX6"/>
<dbReference type="InterPro" id="IPR036465">
    <property type="entry name" value="vWFA_dom_sf"/>
</dbReference>
<evidence type="ECO:0000259" key="2">
    <source>
        <dbReference type="PROSITE" id="PS50234"/>
    </source>
</evidence>
<dbReference type="Gene3D" id="3.40.50.410">
    <property type="entry name" value="von Willebrand factor, type A domain"/>
    <property type="match status" value="1"/>
</dbReference>
<sequence length="1010" mass="111071">MAPSSQSNGKIFGRFDPIHIALAVTSVIFLILSIVFIILFATKHDTSTGFLATGFTNSKTDDVYSEWKGLLNKKYTVNSFALDVQNKAVSAVFSLRDSVSTSDVQNVLSGSKLASQLETTYGDKATAVCRQVQAFPGTSSVAPVTAATTKASPVVARYCNSNPITRDVLIVVDMNDLAKNNHSEKMASLNAVRNSLMNGLTFPQANVFLKAVVNTEVRDISTKWVSDANSFNADFNKLLAINDFVTQTYLIMSDIFTKSIPTIQTGRQYVPGALFVITDKQVSQNPITTNPKDYGVYVGIIGVRKQYIDQYKSLVDNSLSFESWTDLGNKDPFATMICSFYQLPATPKKSFYNYPLAELDTVDTPKCQVLDIIIAFDISESLSRIILPKYVAFAKRIVAQYKYKGTDFTRVGVLTFNDKVTEKLTLTNGVDLATINAAIDSVEYLGGLTDVTAALKAAKDLFSKESDNAHSKVLIVLSDAVPTVDTYADEIAAGQALSAAGVATFFVGYNHYSDDVLKQLGQVTNPAYVFGDMSDASFNGITQQILTAYPCPQPKCVTAYYAVEISEATDDYVIQNLKDVLAISSKAQPMQTGTESYQLVTYNNIHNTKFGPQGDASFKSFQNFVQDLIDNPQKIVNLRSGYTNLPEAINEVTAELQNQAAKNTRFSSNIIFMGQANNAVLDPDQTVQERMQHLKDAAANLQAQTSGFIYVVDDSRDPVDFGDDLWSSVTRTDRIIQKTDNVADALDNTDYYTTWKALSCSLPALTTCYDTPLDVAVMIDLQNKDYNFINYITTLISRFSSQDDTHFSMVAYGSRQTSVLSNLAVHSAADVQDMAVTYEDWRNGTYFMTTTTPVPTTTDKPKEFWTNDLYQIDQNVMKGVFDALGTQFGCGHYSDDGDRIFAPNLYIFASDNFKSYDATVWADFQTELHSRYGCWDCAGTPSFLFLSRNDGKAPDTLGRTIKLSDADLDIDASDDTSTQANINLFNSIVNSVCVSGLPTCASYTTCVPFA</sequence>
<reference evidence="3 4" key="1">
    <citation type="submission" date="2019-12" db="EMBL/GenBank/DDBJ databases">
        <title>Chromosome-level assembly of the Caenorhabditis remanei genome.</title>
        <authorList>
            <person name="Teterina A.A."/>
            <person name="Willis J.H."/>
            <person name="Phillips P.C."/>
        </authorList>
    </citation>
    <scope>NUCLEOTIDE SEQUENCE [LARGE SCALE GENOMIC DNA]</scope>
    <source>
        <strain evidence="3 4">PX506</strain>
        <tissue evidence="3">Whole organism</tissue>
    </source>
</reference>
<name>A0A6A5HEX6_CAERE</name>
<gene>
    <name evidence="3" type="ORF">GCK72_006305</name>
</gene>
<proteinExistence type="predicted"/>
<dbReference type="CDD" id="cd00198">
    <property type="entry name" value="vWFA"/>
    <property type="match status" value="1"/>
</dbReference>
<accession>A0A6A5HEX6</accession>
<evidence type="ECO:0000313" key="3">
    <source>
        <dbReference type="EMBL" id="KAF1766348.1"/>
    </source>
</evidence>
<keyword evidence="1" id="KW-0812">Transmembrane</keyword>
<dbReference type="Pfam" id="PF00092">
    <property type="entry name" value="VWA"/>
    <property type="match status" value="1"/>
</dbReference>
<feature type="transmembrane region" description="Helical" evidence="1">
    <location>
        <begin position="20"/>
        <end position="41"/>
    </location>
</feature>
<dbReference type="RefSeq" id="XP_053589760.1">
    <property type="nucleotide sequence ID" value="XM_053725566.1"/>
</dbReference>
<dbReference type="GeneID" id="9815918"/>
<feature type="domain" description="VWFA" evidence="2">
    <location>
        <begin position="371"/>
        <end position="545"/>
    </location>
</feature>
<dbReference type="Proteomes" id="UP000483820">
    <property type="component" value="Chromosome II"/>
</dbReference>
<dbReference type="InterPro" id="IPR052229">
    <property type="entry name" value="Collagen-VI/PIF"/>
</dbReference>
<keyword evidence="1" id="KW-0472">Membrane</keyword>
<dbReference type="CTD" id="9815918"/>
<dbReference type="PANTHER" id="PTHR22588:SF19">
    <property type="entry name" value="VWFA DOMAIN-CONTAINING PROTEIN"/>
    <property type="match status" value="1"/>
</dbReference>
<keyword evidence="1" id="KW-1133">Transmembrane helix</keyword>
<dbReference type="SUPFAM" id="SSF53300">
    <property type="entry name" value="vWA-like"/>
    <property type="match status" value="1"/>
</dbReference>
<dbReference type="InterPro" id="IPR002035">
    <property type="entry name" value="VWF_A"/>
</dbReference>
<comment type="caution">
    <text evidence="3">The sequence shown here is derived from an EMBL/GenBank/DDBJ whole genome shotgun (WGS) entry which is preliminary data.</text>
</comment>
<dbReference type="PANTHER" id="PTHR22588">
    <property type="entry name" value="VWFA DOMAIN-CONTAINING PROTEIN"/>
    <property type="match status" value="1"/>
</dbReference>
<organism evidence="3 4">
    <name type="scientific">Caenorhabditis remanei</name>
    <name type="common">Caenorhabditis vulgaris</name>
    <dbReference type="NCBI Taxonomy" id="31234"/>
    <lineage>
        <taxon>Eukaryota</taxon>
        <taxon>Metazoa</taxon>
        <taxon>Ecdysozoa</taxon>
        <taxon>Nematoda</taxon>
        <taxon>Chromadorea</taxon>
        <taxon>Rhabditida</taxon>
        <taxon>Rhabditina</taxon>
        <taxon>Rhabditomorpha</taxon>
        <taxon>Rhabditoidea</taxon>
        <taxon>Rhabditidae</taxon>
        <taxon>Peloderinae</taxon>
        <taxon>Caenorhabditis</taxon>
    </lineage>
</organism>
<dbReference type="PROSITE" id="PS50234">
    <property type="entry name" value="VWFA"/>
    <property type="match status" value="1"/>
</dbReference>
<protein>
    <recommendedName>
        <fullName evidence="2">VWFA domain-containing protein</fullName>
    </recommendedName>
</protein>
<dbReference type="SMART" id="SM00327">
    <property type="entry name" value="VWA"/>
    <property type="match status" value="1"/>
</dbReference>
<dbReference type="EMBL" id="WUAV01000002">
    <property type="protein sequence ID" value="KAF1766348.1"/>
    <property type="molecule type" value="Genomic_DNA"/>
</dbReference>